<evidence type="ECO:0000313" key="1">
    <source>
        <dbReference type="EMBL" id="KAJ2807316.1"/>
    </source>
</evidence>
<proteinExistence type="predicted"/>
<protein>
    <submittedName>
        <fullName evidence="1">Uncharacterized protein</fullName>
    </submittedName>
</protein>
<keyword evidence="2" id="KW-1185">Reference proteome</keyword>
<accession>A0ACC1LFB2</accession>
<name>A0ACC1LFB2_9FUNG</name>
<comment type="caution">
    <text evidence="1">The sequence shown here is derived from an EMBL/GenBank/DDBJ whole genome shotgun (WGS) entry which is preliminary data.</text>
</comment>
<organism evidence="1 2">
    <name type="scientific">Coemansia helicoidea</name>
    <dbReference type="NCBI Taxonomy" id="1286919"/>
    <lineage>
        <taxon>Eukaryota</taxon>
        <taxon>Fungi</taxon>
        <taxon>Fungi incertae sedis</taxon>
        <taxon>Zoopagomycota</taxon>
        <taxon>Kickxellomycotina</taxon>
        <taxon>Kickxellomycetes</taxon>
        <taxon>Kickxellales</taxon>
        <taxon>Kickxellaceae</taxon>
        <taxon>Coemansia</taxon>
    </lineage>
</organism>
<reference evidence="1" key="1">
    <citation type="submission" date="2022-07" db="EMBL/GenBank/DDBJ databases">
        <title>Phylogenomic reconstructions and comparative analyses of Kickxellomycotina fungi.</title>
        <authorList>
            <person name="Reynolds N.K."/>
            <person name="Stajich J.E."/>
            <person name="Barry K."/>
            <person name="Grigoriev I.V."/>
            <person name="Crous P."/>
            <person name="Smith M.E."/>
        </authorList>
    </citation>
    <scope>NUCLEOTIDE SEQUENCE</scope>
    <source>
        <strain evidence="1">BCRC 34780</strain>
    </source>
</reference>
<evidence type="ECO:0000313" key="2">
    <source>
        <dbReference type="Proteomes" id="UP001140087"/>
    </source>
</evidence>
<gene>
    <name evidence="1" type="ORF">H4R21_000530</name>
</gene>
<sequence length="538" mass="59387">MPLCNLPEDILAILLSRCVGNRTSTACELKRILPLLAVCRLWRRLAAPPVYSHAFVQYGDHPTRVASLPIRIGAAEEPTDVVVKTNLDLITMAGYASAVKRVQIDVHCLANPFPGWREVIQRMRAVATEWRAVQLTATMHPDFYSFNGSSNADTTYYMDDIAEVADALAALMPDVCRLECAGVNRCSIARSLYGRLASHYAGQLRRLDSQHLIAVLQGCLFTKLRRFHIDYGRGIDYQLPHMASGELVDMSLVNGPANHSWASFSTNSGSRTIEFAKLKRLYVEYGSTYRGDGAAVRHCDGHPWGLYFTGLERLFIRSSQDVCPLLAYAVLPAHMEVVSIHMKSTSYKDHADLVLPATKRLIIGISMDSCGDPSGLPAINRILENARGSESLELNIEDDMLAMVPESITCTALTHLQVWPTTSVDAMFATIRRLPYLAKLALYDLSMSEIQADISIPGADVDAAVEPLSPSLRSLTINYDKGRQSSDTAVAVKKHLLLRIPTLTELSSAQTPKSPLVRFVEEYAPRHPHLSGVELILS</sequence>
<dbReference type="Proteomes" id="UP001140087">
    <property type="component" value="Unassembled WGS sequence"/>
</dbReference>
<dbReference type="EMBL" id="JANBUN010000067">
    <property type="protein sequence ID" value="KAJ2807316.1"/>
    <property type="molecule type" value="Genomic_DNA"/>
</dbReference>